<dbReference type="EC" id="5.2.1.8" evidence="11"/>
<accession>R8HDE3</accession>
<gene>
    <name evidence="11" type="primary">prsA</name>
    <name evidence="15" type="ORF">IIC_04457</name>
</gene>
<dbReference type="RefSeq" id="WP_016102541.1">
    <property type="nucleotide sequence ID" value="NZ_KB976282.1"/>
</dbReference>
<feature type="compositionally biased region" description="Basic and acidic residues" evidence="12">
    <location>
        <begin position="168"/>
        <end position="179"/>
    </location>
</feature>
<evidence type="ECO:0000256" key="2">
    <source>
        <dbReference type="ARBA" id="ARBA00004193"/>
    </source>
</evidence>
<dbReference type="GO" id="GO:0006457">
    <property type="term" value="P:protein folding"/>
    <property type="evidence" value="ECO:0007669"/>
    <property type="project" value="UniProtKB-UniRule"/>
</dbReference>
<feature type="signal peptide" evidence="13">
    <location>
        <begin position="1"/>
        <end position="25"/>
    </location>
</feature>
<dbReference type="Proteomes" id="UP000014040">
    <property type="component" value="Unassembled WGS sequence"/>
</dbReference>
<evidence type="ECO:0000256" key="12">
    <source>
        <dbReference type="SAM" id="MobiDB-lite"/>
    </source>
</evidence>
<comment type="caution">
    <text evidence="15">The sequence shown here is derived from an EMBL/GenBank/DDBJ whole genome shotgun (WGS) entry which is preliminary data.</text>
</comment>
<proteinExistence type="inferred from homology"/>
<name>R8HDE3_BACCE</name>
<evidence type="ECO:0000256" key="5">
    <source>
        <dbReference type="ARBA" id="ARBA00022729"/>
    </source>
</evidence>
<evidence type="ECO:0000313" key="16">
    <source>
        <dbReference type="Proteomes" id="UP000014040"/>
    </source>
</evidence>
<comment type="catalytic activity">
    <reaction evidence="1 11">
        <text>[protein]-peptidylproline (omega=180) = [protein]-peptidylproline (omega=0)</text>
        <dbReference type="Rhea" id="RHEA:16237"/>
        <dbReference type="Rhea" id="RHEA-COMP:10747"/>
        <dbReference type="Rhea" id="RHEA-COMP:10748"/>
        <dbReference type="ChEBI" id="CHEBI:83833"/>
        <dbReference type="ChEBI" id="CHEBI:83834"/>
        <dbReference type="EC" id="5.2.1.8"/>
    </reaction>
</comment>
<keyword evidence="10 11" id="KW-0449">Lipoprotein</keyword>
<keyword evidence="4 11" id="KW-1003">Cell membrane</keyword>
<dbReference type="SUPFAM" id="SSF109998">
    <property type="entry name" value="Triger factor/SurA peptide-binding domain-like"/>
    <property type="match status" value="1"/>
</dbReference>
<keyword evidence="6 11" id="KW-0697">Rotamase</keyword>
<reference evidence="15 16" key="1">
    <citation type="submission" date="2012-12" db="EMBL/GenBank/DDBJ databases">
        <title>The Genome Sequence of Bacillus cereus VD021.</title>
        <authorList>
            <consortium name="The Broad Institute Genome Sequencing Platform"/>
            <consortium name="The Broad Institute Genome Sequencing Center for Infectious Disease"/>
            <person name="Feldgarden M."/>
            <person name="Van der Auwera G.A."/>
            <person name="Mahillon J."/>
            <person name="Duprez V."/>
            <person name="Timmery S."/>
            <person name="Mattelet C."/>
            <person name="Dierick K."/>
            <person name="Sun M."/>
            <person name="Yu Z."/>
            <person name="Zhu L."/>
            <person name="Hu X."/>
            <person name="Shank E.B."/>
            <person name="Swiecicka I."/>
            <person name="Hansen B.M."/>
            <person name="Andrup L."/>
            <person name="Walker B."/>
            <person name="Young S.K."/>
            <person name="Zeng Q."/>
            <person name="Gargeya S."/>
            <person name="Fitzgerald M."/>
            <person name="Haas B."/>
            <person name="Abouelleil A."/>
            <person name="Alvarado L."/>
            <person name="Arachchi H.M."/>
            <person name="Berlin A.M."/>
            <person name="Chapman S.B."/>
            <person name="Dewar J."/>
            <person name="Goldberg J."/>
            <person name="Griggs A."/>
            <person name="Gujja S."/>
            <person name="Hansen M."/>
            <person name="Howarth C."/>
            <person name="Imamovic A."/>
            <person name="Larimer J."/>
            <person name="McCowan C."/>
            <person name="Murphy C."/>
            <person name="Neiman D."/>
            <person name="Pearson M."/>
            <person name="Priest M."/>
            <person name="Roberts A."/>
            <person name="Saif S."/>
            <person name="Shea T."/>
            <person name="Sisk P."/>
            <person name="Sykes S."/>
            <person name="Wortman J."/>
            <person name="Nusbaum C."/>
            <person name="Birren B."/>
        </authorList>
    </citation>
    <scope>NUCLEOTIDE SEQUENCE [LARGE SCALE GENOMIC DNA]</scope>
    <source>
        <strain evidence="15 16">VD021</strain>
    </source>
</reference>
<dbReference type="InterPro" id="IPR023059">
    <property type="entry name" value="Foldase_PrsA"/>
</dbReference>
<keyword evidence="7 11" id="KW-0472">Membrane</keyword>
<dbReference type="GO" id="GO:0003755">
    <property type="term" value="F:peptidyl-prolyl cis-trans isomerase activity"/>
    <property type="evidence" value="ECO:0007669"/>
    <property type="project" value="UniProtKB-UniRule"/>
</dbReference>
<dbReference type="InterPro" id="IPR050245">
    <property type="entry name" value="PrsA_foldase"/>
</dbReference>
<evidence type="ECO:0000256" key="11">
    <source>
        <dbReference type="HAMAP-Rule" id="MF_01145"/>
    </source>
</evidence>
<protein>
    <recommendedName>
        <fullName evidence="11">Foldase protein PrsA</fullName>
        <ecNumber evidence="11">5.2.1.8</ecNumber>
    </recommendedName>
</protein>
<dbReference type="HAMAP" id="MF_01145">
    <property type="entry name" value="Foldase_PrsA"/>
    <property type="match status" value="1"/>
</dbReference>
<dbReference type="HOGENOM" id="CLU_034646_6_1_9"/>
<dbReference type="PANTHER" id="PTHR47245:SF1">
    <property type="entry name" value="FOLDASE PROTEIN PRSA"/>
    <property type="match status" value="1"/>
</dbReference>
<dbReference type="Gene3D" id="3.10.50.40">
    <property type="match status" value="1"/>
</dbReference>
<dbReference type="InterPro" id="IPR000297">
    <property type="entry name" value="PPIase_PpiC"/>
</dbReference>
<keyword evidence="9 11" id="KW-0413">Isomerase</keyword>
<evidence type="ECO:0000259" key="14">
    <source>
        <dbReference type="PROSITE" id="PS50198"/>
    </source>
</evidence>
<keyword evidence="5 11" id="KW-0732">Signal</keyword>
<evidence type="ECO:0000256" key="4">
    <source>
        <dbReference type="ARBA" id="ARBA00022475"/>
    </source>
</evidence>
<comment type="function">
    <text evidence="11">Plays a major role in protein secretion by helping the post-translocational extracellular folding of several secreted proteins.</text>
</comment>
<dbReference type="NCBIfam" id="NF002824">
    <property type="entry name" value="PRK02998.1"/>
    <property type="match status" value="1"/>
</dbReference>
<dbReference type="Pfam" id="PF00639">
    <property type="entry name" value="Rotamase"/>
    <property type="match status" value="1"/>
</dbReference>
<organism evidence="15 16">
    <name type="scientific">Bacillus cereus VD021</name>
    <dbReference type="NCBI Taxonomy" id="1053224"/>
    <lineage>
        <taxon>Bacteria</taxon>
        <taxon>Bacillati</taxon>
        <taxon>Bacillota</taxon>
        <taxon>Bacilli</taxon>
        <taxon>Bacillales</taxon>
        <taxon>Bacillaceae</taxon>
        <taxon>Bacillus</taxon>
        <taxon>Bacillus cereus group</taxon>
    </lineage>
</organism>
<dbReference type="GO" id="GO:0005886">
    <property type="term" value="C:plasma membrane"/>
    <property type="evidence" value="ECO:0007669"/>
    <property type="project" value="UniProtKB-SubCell"/>
</dbReference>
<dbReference type="PROSITE" id="PS51257">
    <property type="entry name" value="PROKAR_LIPOPROTEIN"/>
    <property type="match status" value="1"/>
</dbReference>
<dbReference type="FunFam" id="3.10.50.40:FF:000033">
    <property type="entry name" value="Foldase protein PrsA"/>
    <property type="match status" value="1"/>
</dbReference>
<dbReference type="EMBL" id="AHES01000046">
    <property type="protein sequence ID" value="EOO70908.1"/>
    <property type="molecule type" value="Genomic_DNA"/>
</dbReference>
<evidence type="ECO:0000256" key="6">
    <source>
        <dbReference type="ARBA" id="ARBA00023110"/>
    </source>
</evidence>
<comment type="subcellular location">
    <subcellularLocation>
        <location evidence="2 11">Cell membrane</location>
        <topology evidence="2 11">Lipid-anchor</topology>
    </subcellularLocation>
</comment>
<dbReference type="AlphaFoldDB" id="R8HDE3"/>
<dbReference type="InterPro" id="IPR027304">
    <property type="entry name" value="Trigger_fact/SurA_dom_sf"/>
</dbReference>
<evidence type="ECO:0000256" key="13">
    <source>
        <dbReference type="SAM" id="SignalP"/>
    </source>
</evidence>
<dbReference type="SUPFAM" id="SSF54534">
    <property type="entry name" value="FKBP-like"/>
    <property type="match status" value="1"/>
</dbReference>
<dbReference type="InterPro" id="IPR046357">
    <property type="entry name" value="PPIase_dom_sf"/>
</dbReference>
<evidence type="ECO:0000256" key="9">
    <source>
        <dbReference type="ARBA" id="ARBA00023235"/>
    </source>
</evidence>
<feature type="chain" id="PRO_5008975294" description="Foldase protein PrsA" evidence="13">
    <location>
        <begin position="26"/>
        <end position="279"/>
    </location>
</feature>
<dbReference type="PROSITE" id="PS50198">
    <property type="entry name" value="PPIC_PPIASE_2"/>
    <property type="match status" value="1"/>
</dbReference>
<evidence type="ECO:0000313" key="15">
    <source>
        <dbReference type="EMBL" id="EOO70908.1"/>
    </source>
</evidence>
<evidence type="ECO:0000256" key="7">
    <source>
        <dbReference type="ARBA" id="ARBA00023136"/>
    </source>
</evidence>
<dbReference type="PANTHER" id="PTHR47245">
    <property type="entry name" value="PEPTIDYLPROLYL ISOMERASE"/>
    <property type="match status" value="1"/>
</dbReference>
<evidence type="ECO:0000256" key="3">
    <source>
        <dbReference type="ARBA" id="ARBA00006071"/>
    </source>
</evidence>
<evidence type="ECO:0000256" key="10">
    <source>
        <dbReference type="ARBA" id="ARBA00023288"/>
    </source>
</evidence>
<comment type="similarity">
    <text evidence="3 11">Belongs to the PrsA family.</text>
</comment>
<sequence>MNKRNILIGTAISSILLLTGCGNSADIVTSKAGNITKSEFDKALKQKVGKPILQQMMLEKLLLDKYKVSNDEVKKKVDELKKQMGDTFTKYLTAIGVENEDKLKDKLKSQLAFEKAVKASITEKEIKDHYKPKLKASHILVKDEKTAKEIKEKLNNGEDFSALAKQYSEDPGSKEKGGELPEFGPGQMDSKFEEAAYKLEAGQVSDPIKSSYGYHVIKLTEKKELKPFDQEKDNIRKELEQKRLKDQKWQQQFFKDLFKEADIKVLDKDLKDAFKEFEK</sequence>
<dbReference type="PATRIC" id="fig|1053224.3.peg.4509"/>
<evidence type="ECO:0000256" key="8">
    <source>
        <dbReference type="ARBA" id="ARBA00023139"/>
    </source>
</evidence>
<feature type="domain" description="PpiC" evidence="14">
    <location>
        <begin position="131"/>
        <end position="221"/>
    </location>
</feature>
<keyword evidence="8 11" id="KW-0564">Palmitate</keyword>
<feature type="region of interest" description="Disordered" evidence="12">
    <location>
        <begin position="168"/>
        <end position="187"/>
    </location>
</feature>
<evidence type="ECO:0000256" key="1">
    <source>
        <dbReference type="ARBA" id="ARBA00000971"/>
    </source>
</evidence>